<dbReference type="Proteomes" id="UP000315783">
    <property type="component" value="Unassembled WGS sequence"/>
</dbReference>
<evidence type="ECO:0000256" key="2">
    <source>
        <dbReference type="SAM" id="MobiDB-lite"/>
    </source>
</evidence>
<evidence type="ECO:0000313" key="6">
    <source>
        <dbReference type="Proteomes" id="UP000315783"/>
    </source>
</evidence>
<feature type="transmembrane region" description="Helical" evidence="3">
    <location>
        <begin position="717"/>
        <end position="739"/>
    </location>
</feature>
<feature type="region of interest" description="Disordered" evidence="2">
    <location>
        <begin position="128"/>
        <end position="151"/>
    </location>
</feature>
<dbReference type="STRING" id="43265.A0A545V893"/>
<sequence>MTAVANPLAFPQVSRSSWGTINGNSPMNPDEVRGMFAPRKNIARSNSSSSISSDSSNTSVATNGSQLNGTPLSSTSEVSQWSANGPQRKRPQPKNPWPTGKGDMPTEFPRVANGRPNGMLPHGIMQQSVGGGGQAQLTQQGMRPAGSDQSQGGQPVLYLLSLNGTFERKTIVVPFAPESLRIGRQTNQKTVPTPTNGFFDSKVLSRQHAEIYAERNGKIFIRDVKSSNGTFVNGTRLSQENRESEPHELQTADHLELGIDIVSEDQKTVVHHKVAAKVEHAGFLAASNHVMDMSFGELDPSNGSMMMPPGQMQMRGRQANSNTGMGPNGRMMPNGPVPNPQPNGMMQQRSFFVSPIATDQIMKRLATEMRNAKLQAQDLGRTNQFVTTLLSKDDIKDLEKAETQEAPKLSPMVNGNGISLRTDAKTRFSDPPAPPPQQPLPEKPDVPGLKRAAGERPKSGPTMSSPIRQDNVSQIIQLTEALNNAKRDIDTQTARMRELEAMLDKEREARVLAEDLAMRLEESAKSQMNGSAIIPAKDAEETVPESSILTDSTKDVNEPLLDETEHLVNGENEVDSALQTRLSTMEAQVNELRDQMEQWKARCEAAETERDSGRESLAEMVTKLREEEARRVAAEEKVSSSPLQSKLTEDGRQAGSAKDTASTISSATTEAAKSESTIADESQQLEDNPTISRANTITPLSAHRRGSLQDDRLYSGLPYASMLGVVLIGMGMMAVINGWQSPPPRLER</sequence>
<comment type="caution">
    <text evidence="5">The sequence shown here is derived from an EMBL/GenBank/DDBJ whole genome shotgun (WGS) entry which is preliminary data.</text>
</comment>
<keyword evidence="3" id="KW-0472">Membrane</keyword>
<dbReference type="EMBL" id="SPUK01000004">
    <property type="protein sequence ID" value="TQV97932.1"/>
    <property type="molecule type" value="Genomic_DNA"/>
</dbReference>
<proteinExistence type="predicted"/>
<keyword evidence="3" id="KW-0812">Transmembrane</keyword>
<dbReference type="PANTHER" id="PTHR15715:SF46">
    <property type="entry name" value="TO VACUOLE TARGETING VPS64, PUTATIVE (AFU_ORTHOLOGUE AFUA_2G02420)-RELATED"/>
    <property type="match status" value="1"/>
</dbReference>
<dbReference type="SUPFAM" id="SSF49879">
    <property type="entry name" value="SMAD/FHA domain"/>
    <property type="match status" value="1"/>
</dbReference>
<evidence type="ECO:0000256" key="3">
    <source>
        <dbReference type="SAM" id="Phobius"/>
    </source>
</evidence>
<keyword evidence="1" id="KW-0175">Coiled coil</keyword>
<protein>
    <submittedName>
        <fullName evidence="5">Cytoplasm to vacuole targeting Vps64</fullName>
    </submittedName>
</protein>
<dbReference type="InterPro" id="IPR051176">
    <property type="entry name" value="Cent_Immune-Sig_Mod"/>
</dbReference>
<feature type="compositionally biased region" description="Low complexity" evidence="2">
    <location>
        <begin position="45"/>
        <end position="59"/>
    </location>
</feature>
<evidence type="ECO:0000313" key="5">
    <source>
        <dbReference type="EMBL" id="TQV97932.1"/>
    </source>
</evidence>
<keyword evidence="6" id="KW-1185">Reference proteome</keyword>
<dbReference type="Pfam" id="PF00498">
    <property type="entry name" value="FHA"/>
    <property type="match status" value="1"/>
</dbReference>
<dbReference type="GO" id="GO:0005737">
    <property type="term" value="C:cytoplasm"/>
    <property type="evidence" value="ECO:0007669"/>
    <property type="project" value="TreeGrafter"/>
</dbReference>
<dbReference type="PANTHER" id="PTHR15715">
    <property type="entry name" value="CENTROSOMAL PROTEIN OF 170 KDA"/>
    <property type="match status" value="1"/>
</dbReference>
<keyword evidence="3" id="KW-1133">Transmembrane helix</keyword>
<name>A0A545V893_9HYPO</name>
<organism evidence="5 6">
    <name type="scientific">Cordyceps javanica</name>
    <dbReference type="NCBI Taxonomy" id="43265"/>
    <lineage>
        <taxon>Eukaryota</taxon>
        <taxon>Fungi</taxon>
        <taxon>Dikarya</taxon>
        <taxon>Ascomycota</taxon>
        <taxon>Pezizomycotina</taxon>
        <taxon>Sordariomycetes</taxon>
        <taxon>Hypocreomycetidae</taxon>
        <taxon>Hypocreales</taxon>
        <taxon>Cordycipitaceae</taxon>
        <taxon>Cordyceps</taxon>
    </lineage>
</organism>
<feature type="coiled-coil region" evidence="1">
    <location>
        <begin position="475"/>
        <end position="516"/>
    </location>
</feature>
<gene>
    <name evidence="5" type="ORF">IF1G_03675</name>
</gene>
<feature type="region of interest" description="Disordered" evidence="2">
    <location>
        <begin position="402"/>
        <end position="470"/>
    </location>
</feature>
<evidence type="ECO:0000256" key="1">
    <source>
        <dbReference type="SAM" id="Coils"/>
    </source>
</evidence>
<dbReference type="SMART" id="SM00240">
    <property type="entry name" value="FHA"/>
    <property type="match status" value="1"/>
</dbReference>
<dbReference type="InterPro" id="IPR000253">
    <property type="entry name" value="FHA_dom"/>
</dbReference>
<dbReference type="CDD" id="cd22679">
    <property type="entry name" value="FHA_SLMAP"/>
    <property type="match status" value="1"/>
</dbReference>
<feature type="compositionally biased region" description="Polar residues" evidence="2">
    <location>
        <begin position="14"/>
        <end position="27"/>
    </location>
</feature>
<reference evidence="5 6" key="1">
    <citation type="journal article" date="2019" name="Appl. Microbiol. Biotechnol.">
        <title>Genome sequence of Isaria javanica and comparative genome analysis insights into family S53 peptidase evolution in fungal entomopathogens.</title>
        <authorList>
            <person name="Lin R."/>
            <person name="Zhang X."/>
            <person name="Xin B."/>
            <person name="Zou M."/>
            <person name="Gao Y."/>
            <person name="Qin F."/>
            <person name="Hu Q."/>
            <person name="Xie B."/>
            <person name="Cheng X."/>
        </authorList>
    </citation>
    <scope>NUCLEOTIDE SEQUENCE [LARGE SCALE GENOMIC DNA]</scope>
    <source>
        <strain evidence="5 6">IJ1G</strain>
    </source>
</reference>
<dbReference type="Gene3D" id="2.60.200.20">
    <property type="match status" value="1"/>
</dbReference>
<feature type="compositionally biased region" description="Pro residues" evidence="2">
    <location>
        <begin position="431"/>
        <end position="441"/>
    </location>
</feature>
<accession>A0A545V893</accession>
<feature type="compositionally biased region" description="Polar residues" evidence="2">
    <location>
        <begin position="680"/>
        <end position="698"/>
    </location>
</feature>
<evidence type="ECO:0000259" key="4">
    <source>
        <dbReference type="PROSITE" id="PS50006"/>
    </source>
</evidence>
<feature type="domain" description="FHA" evidence="4">
    <location>
        <begin position="180"/>
        <end position="237"/>
    </location>
</feature>
<feature type="region of interest" description="Disordered" evidence="2">
    <location>
        <begin position="14"/>
        <end position="113"/>
    </location>
</feature>
<dbReference type="AlphaFoldDB" id="A0A545V893"/>
<dbReference type="FunFam" id="2.60.200.20:FF:000127">
    <property type="entry name" value="Uncharacterized protein C3H7.13"/>
    <property type="match status" value="1"/>
</dbReference>
<dbReference type="PROSITE" id="PS50006">
    <property type="entry name" value="FHA_DOMAIN"/>
    <property type="match status" value="1"/>
</dbReference>
<feature type="compositionally biased region" description="Polar residues" evidence="2">
    <location>
        <begin position="60"/>
        <end position="85"/>
    </location>
</feature>
<feature type="compositionally biased region" description="Polar residues" evidence="2">
    <location>
        <begin position="461"/>
        <end position="470"/>
    </location>
</feature>
<feature type="region of interest" description="Disordered" evidence="2">
    <location>
        <begin position="632"/>
        <end position="698"/>
    </location>
</feature>
<dbReference type="InterPro" id="IPR008984">
    <property type="entry name" value="SMAD_FHA_dom_sf"/>
</dbReference>
<feature type="compositionally biased region" description="Low complexity" evidence="2">
    <location>
        <begin position="656"/>
        <end position="679"/>
    </location>
</feature>